<organism evidence="1 2">
    <name type="scientific">Tulasnella calospora MUT 4182</name>
    <dbReference type="NCBI Taxonomy" id="1051891"/>
    <lineage>
        <taxon>Eukaryota</taxon>
        <taxon>Fungi</taxon>
        <taxon>Dikarya</taxon>
        <taxon>Basidiomycota</taxon>
        <taxon>Agaricomycotina</taxon>
        <taxon>Agaricomycetes</taxon>
        <taxon>Cantharellales</taxon>
        <taxon>Tulasnellaceae</taxon>
        <taxon>Tulasnella</taxon>
    </lineage>
</organism>
<name>A0A0C3PUL7_9AGAM</name>
<reference evidence="2" key="2">
    <citation type="submission" date="2015-01" db="EMBL/GenBank/DDBJ databases">
        <title>Evolutionary Origins and Diversification of the Mycorrhizal Mutualists.</title>
        <authorList>
            <consortium name="DOE Joint Genome Institute"/>
            <consortium name="Mycorrhizal Genomics Consortium"/>
            <person name="Kohler A."/>
            <person name="Kuo A."/>
            <person name="Nagy L.G."/>
            <person name="Floudas D."/>
            <person name="Copeland A."/>
            <person name="Barry K.W."/>
            <person name="Cichocki N."/>
            <person name="Veneault-Fourrey C."/>
            <person name="LaButti K."/>
            <person name="Lindquist E.A."/>
            <person name="Lipzen A."/>
            <person name="Lundell T."/>
            <person name="Morin E."/>
            <person name="Murat C."/>
            <person name="Riley R."/>
            <person name="Ohm R."/>
            <person name="Sun H."/>
            <person name="Tunlid A."/>
            <person name="Henrissat B."/>
            <person name="Grigoriev I.V."/>
            <person name="Hibbett D.S."/>
            <person name="Martin F."/>
        </authorList>
    </citation>
    <scope>NUCLEOTIDE SEQUENCE [LARGE SCALE GENOMIC DNA]</scope>
    <source>
        <strain evidence="2">MUT 4182</strain>
    </source>
</reference>
<evidence type="ECO:0000313" key="2">
    <source>
        <dbReference type="Proteomes" id="UP000054248"/>
    </source>
</evidence>
<dbReference type="Proteomes" id="UP000054248">
    <property type="component" value="Unassembled WGS sequence"/>
</dbReference>
<protein>
    <submittedName>
        <fullName evidence="1">Uncharacterized protein</fullName>
    </submittedName>
</protein>
<keyword evidence="2" id="KW-1185">Reference proteome</keyword>
<evidence type="ECO:0000313" key="1">
    <source>
        <dbReference type="EMBL" id="KIO18565.1"/>
    </source>
</evidence>
<dbReference type="EMBL" id="KN823277">
    <property type="protein sequence ID" value="KIO18565.1"/>
    <property type="molecule type" value="Genomic_DNA"/>
</dbReference>
<dbReference type="HOGENOM" id="CLU_1541232_0_0_1"/>
<gene>
    <name evidence="1" type="ORF">M407DRAFT_31788</name>
</gene>
<dbReference type="OrthoDB" id="3156641at2759"/>
<reference evidence="1 2" key="1">
    <citation type="submission" date="2014-04" db="EMBL/GenBank/DDBJ databases">
        <authorList>
            <consortium name="DOE Joint Genome Institute"/>
            <person name="Kuo A."/>
            <person name="Girlanda M."/>
            <person name="Perotto S."/>
            <person name="Kohler A."/>
            <person name="Nagy L.G."/>
            <person name="Floudas D."/>
            <person name="Copeland A."/>
            <person name="Barry K.W."/>
            <person name="Cichocki N."/>
            <person name="Veneault-Fourrey C."/>
            <person name="LaButti K."/>
            <person name="Lindquist E.A."/>
            <person name="Lipzen A."/>
            <person name="Lundell T."/>
            <person name="Morin E."/>
            <person name="Murat C."/>
            <person name="Sun H."/>
            <person name="Tunlid A."/>
            <person name="Henrissat B."/>
            <person name="Grigoriev I.V."/>
            <person name="Hibbett D.S."/>
            <person name="Martin F."/>
            <person name="Nordberg H.P."/>
            <person name="Cantor M.N."/>
            <person name="Hua S.X."/>
        </authorList>
    </citation>
    <scope>NUCLEOTIDE SEQUENCE [LARGE SCALE GENOMIC DNA]</scope>
    <source>
        <strain evidence="1 2">MUT 4182</strain>
    </source>
</reference>
<accession>A0A0C3PUL7</accession>
<dbReference type="AlphaFoldDB" id="A0A0C3PUL7"/>
<proteinExistence type="predicted"/>
<sequence>MTVAVYRPQPASASASMTSFYIPTASYNSIPEECIPPSTSPGDPFRPSVELTKPVYEVDSRSPVCTVTGEIELDTSLFRNLAYSIGIAFSIPGMSEKPIEWNQDPTHTAYNRPRSFIQMGDRLIVDDTCFLKFKIDVPSSLFPETQSSRVFSVDVKCYALQKPEVATKPSSVQFMIMNRNGAGRRMSVAA</sequence>